<dbReference type="CDD" id="cd00303">
    <property type="entry name" value="retropepsin_like"/>
    <property type="match status" value="1"/>
</dbReference>
<keyword evidence="2" id="KW-1185">Reference proteome</keyword>
<dbReference type="Gramene" id="KFK29223">
    <property type="protein sequence ID" value="KFK29223"/>
    <property type="gene ID" value="AALP_AA7G105400"/>
</dbReference>
<dbReference type="SUPFAM" id="SSF50630">
    <property type="entry name" value="Acid proteases"/>
    <property type="match status" value="1"/>
</dbReference>
<dbReference type="Proteomes" id="UP000029120">
    <property type="component" value="Chromosome 7"/>
</dbReference>
<evidence type="ECO:0000313" key="2">
    <source>
        <dbReference type="Proteomes" id="UP000029120"/>
    </source>
</evidence>
<dbReference type="EMBL" id="CM002875">
    <property type="protein sequence ID" value="KFK29223.1"/>
    <property type="molecule type" value="Genomic_DNA"/>
</dbReference>
<dbReference type="PANTHER" id="PTHR33067">
    <property type="entry name" value="RNA-DIRECTED DNA POLYMERASE-RELATED"/>
    <property type="match status" value="1"/>
</dbReference>
<organism evidence="1 2">
    <name type="scientific">Arabis alpina</name>
    <name type="common">Alpine rock-cress</name>
    <dbReference type="NCBI Taxonomy" id="50452"/>
    <lineage>
        <taxon>Eukaryota</taxon>
        <taxon>Viridiplantae</taxon>
        <taxon>Streptophyta</taxon>
        <taxon>Embryophyta</taxon>
        <taxon>Tracheophyta</taxon>
        <taxon>Spermatophyta</taxon>
        <taxon>Magnoliopsida</taxon>
        <taxon>eudicotyledons</taxon>
        <taxon>Gunneridae</taxon>
        <taxon>Pentapetalae</taxon>
        <taxon>rosids</taxon>
        <taxon>malvids</taxon>
        <taxon>Brassicales</taxon>
        <taxon>Brassicaceae</taxon>
        <taxon>Arabideae</taxon>
        <taxon>Arabis</taxon>
    </lineage>
</organism>
<accession>A0A087GH71</accession>
<dbReference type="eggNOG" id="KOG0017">
    <property type="taxonomic scope" value="Eukaryota"/>
</dbReference>
<dbReference type="Gene3D" id="2.40.70.10">
    <property type="entry name" value="Acid Proteases"/>
    <property type="match status" value="1"/>
</dbReference>
<gene>
    <name evidence="1" type="ordered locus">AALP_Aa7g105400</name>
</gene>
<proteinExistence type="predicted"/>
<name>A0A087GH71_ARAAL</name>
<sequence>METPSYEDRKHKPKLDLPIPDFTKAVKKILASYKKDMEDIGIKFQKENDYKRIAKERDLITEVLAYQENVREVMMKYQAKGERDNPRTLEKKLNPRKFRIACTLGDLEIKDALCDSGSNVNVISREMMDHLGITKLKKTPCSLIFGNATCKQPLGVIEDYPLKIGNCIIPTYLMVMEIEMAKLLPLILGTPFLATTGASLDFLHMKALLMNVDPYTYYDIEPIEVGICGMVSSEDIKEETMSLETSEEIKKVMKEAPNLDDYKESLDLFDGGGTGSMFEMIEETSMAIANEPNGADGKSSEMSKEKVRDKLILEPIKQVGEELECKAIWNGELGSFYKAKIVFPTGMNREEIDKCKKAMKEAFDIDLEDREPSKIDGSPLISNLRLCQPSSLET</sequence>
<dbReference type="InterPro" id="IPR021109">
    <property type="entry name" value="Peptidase_aspartic_dom_sf"/>
</dbReference>
<dbReference type="PANTHER" id="PTHR33067:SF31">
    <property type="entry name" value="RNA-DIRECTED DNA POLYMERASE"/>
    <property type="match status" value="1"/>
</dbReference>
<dbReference type="OrthoDB" id="1088238at2759"/>
<dbReference type="AlphaFoldDB" id="A0A087GH71"/>
<evidence type="ECO:0000313" key="1">
    <source>
        <dbReference type="EMBL" id="KFK29223.1"/>
    </source>
</evidence>
<protein>
    <submittedName>
        <fullName evidence="1">Uncharacterized protein</fullName>
    </submittedName>
</protein>
<reference evidence="2" key="1">
    <citation type="journal article" date="2015" name="Nat. Plants">
        <title>Genome expansion of Arabis alpina linked with retrotransposition and reduced symmetric DNA methylation.</title>
        <authorList>
            <person name="Willing E.M."/>
            <person name="Rawat V."/>
            <person name="Mandakova T."/>
            <person name="Maumus F."/>
            <person name="James G.V."/>
            <person name="Nordstroem K.J."/>
            <person name="Becker C."/>
            <person name="Warthmann N."/>
            <person name="Chica C."/>
            <person name="Szarzynska B."/>
            <person name="Zytnicki M."/>
            <person name="Albani M.C."/>
            <person name="Kiefer C."/>
            <person name="Bergonzi S."/>
            <person name="Castaings L."/>
            <person name="Mateos J.L."/>
            <person name="Berns M.C."/>
            <person name="Bujdoso N."/>
            <person name="Piofczyk T."/>
            <person name="de Lorenzo L."/>
            <person name="Barrero-Sicilia C."/>
            <person name="Mateos I."/>
            <person name="Piednoel M."/>
            <person name="Hagmann J."/>
            <person name="Chen-Min-Tao R."/>
            <person name="Iglesias-Fernandez R."/>
            <person name="Schuster S.C."/>
            <person name="Alonso-Blanco C."/>
            <person name="Roudier F."/>
            <person name="Carbonero P."/>
            <person name="Paz-Ares J."/>
            <person name="Davis S.J."/>
            <person name="Pecinka A."/>
            <person name="Quesneville H."/>
            <person name="Colot V."/>
            <person name="Lysak M.A."/>
            <person name="Weigel D."/>
            <person name="Coupland G."/>
            <person name="Schneeberger K."/>
        </authorList>
    </citation>
    <scope>NUCLEOTIDE SEQUENCE [LARGE SCALE GENOMIC DNA]</scope>
    <source>
        <strain evidence="2">cv. Pajares</strain>
    </source>
</reference>